<comment type="similarity">
    <text evidence="1 3">Belongs to the TPP enzyme family.</text>
</comment>
<comment type="caution">
    <text evidence="7">The sequence shown here is derived from an EMBL/GenBank/DDBJ whole genome shotgun (WGS) entry which is preliminary data.</text>
</comment>
<dbReference type="InterPro" id="IPR012001">
    <property type="entry name" value="Thiamin_PyroP_enz_TPP-bd_dom"/>
</dbReference>
<dbReference type="PANTHER" id="PTHR18968:SF129">
    <property type="entry name" value="ACETOLACTATE SYNTHASE"/>
    <property type="match status" value="1"/>
</dbReference>
<dbReference type="InterPro" id="IPR000399">
    <property type="entry name" value="TPP-bd_CS"/>
</dbReference>
<dbReference type="NCBIfam" id="NF006187">
    <property type="entry name" value="PRK08322.1"/>
    <property type="match status" value="1"/>
</dbReference>
<feature type="domain" description="Thiamine pyrophosphate enzyme N-terminal TPP-binding" evidence="6">
    <location>
        <begin position="1"/>
        <end position="115"/>
    </location>
</feature>
<keyword evidence="8" id="KW-1185">Reference proteome</keyword>
<dbReference type="EMBL" id="BMZI01000006">
    <property type="protein sequence ID" value="GHB28809.1"/>
    <property type="molecule type" value="Genomic_DNA"/>
</dbReference>
<dbReference type="Gene3D" id="3.40.50.970">
    <property type="match status" value="2"/>
</dbReference>
<feature type="domain" description="Thiamine pyrophosphate enzyme central" evidence="4">
    <location>
        <begin position="187"/>
        <end position="319"/>
    </location>
</feature>
<evidence type="ECO:0000313" key="8">
    <source>
        <dbReference type="Proteomes" id="UP000646745"/>
    </source>
</evidence>
<proteinExistence type="inferred from homology"/>
<dbReference type="Pfam" id="PF02776">
    <property type="entry name" value="TPP_enzyme_N"/>
    <property type="match status" value="1"/>
</dbReference>
<dbReference type="SUPFAM" id="SSF52467">
    <property type="entry name" value="DHS-like NAD/FAD-binding domain"/>
    <property type="match status" value="1"/>
</dbReference>
<dbReference type="Pfam" id="PF00205">
    <property type="entry name" value="TPP_enzyme_M"/>
    <property type="match status" value="1"/>
</dbReference>
<dbReference type="Proteomes" id="UP000646745">
    <property type="component" value="Unassembled WGS sequence"/>
</dbReference>
<feature type="domain" description="Thiamine pyrophosphate enzyme TPP-binding" evidence="5">
    <location>
        <begin position="378"/>
        <end position="524"/>
    </location>
</feature>
<gene>
    <name evidence="7" type="ORF">GCM10009038_29680</name>
</gene>
<dbReference type="RefSeq" id="WP_189445492.1">
    <property type="nucleotide sequence ID" value="NZ_BMZI01000006.1"/>
</dbReference>
<dbReference type="InterPro" id="IPR029061">
    <property type="entry name" value="THDP-binding"/>
</dbReference>
<evidence type="ECO:0000256" key="2">
    <source>
        <dbReference type="ARBA" id="ARBA00023052"/>
    </source>
</evidence>
<dbReference type="Gene3D" id="3.40.50.1220">
    <property type="entry name" value="TPP-binding domain"/>
    <property type="match status" value="1"/>
</dbReference>
<dbReference type="PROSITE" id="PS00187">
    <property type="entry name" value="TPP_ENZYMES"/>
    <property type="match status" value="1"/>
</dbReference>
<dbReference type="CDD" id="cd07035">
    <property type="entry name" value="TPP_PYR_POX_like"/>
    <property type="match status" value="1"/>
</dbReference>
<evidence type="ECO:0000259" key="4">
    <source>
        <dbReference type="Pfam" id="PF00205"/>
    </source>
</evidence>
<sequence length="550" mass="60249">MKAADLFIKALEAEGVEYVFGVPGEENLDLLDALHRSRIKLITTRHEQGAGFMAATYGRLTGKAGVCLSTLGPGATNLVTAAAYAQLGGMPMVMITGQKPIKSSKQGQFQIINVVDMMLPITKYTTQLASGDTVAARIREAFRLAQEERPGATHLELPEDIAREETDMPLLPKSNHRRSVAEHKALRMAADAIREAKHPLLMIGAGANRKLSWKMLHRLIDKLGIPSISTQMGKGVVNETTPKFIGTAAISDNDFVHRAIDAADLIVNIGHDVVEKPPFFMSPQGAKVIHIDYNSAQVDPVYFPQIEVQGDIANALWQLGEALEPQAHWDFRPFEAVRRALHDHIESCGAVDGFPVQPQRLVRLVREFMPEDGIIALDNGIYKIWFARNYPAYQPNTVLLDNALASMGAGLPSAMGAKMVNPKREVMAICGDGGFMMNSQELETAVRLKLDLIVLILNDNAYGMIKWKQHQMGLSEFGLDYGNPDFVTYAQSYGATGHTLEEGGDLLSLLRKAREAGGVHVVNVPVDYSVNQTILNEEIPRLAGKLDLDA</sequence>
<accession>A0ABQ3E946</accession>
<dbReference type="InterPro" id="IPR029035">
    <property type="entry name" value="DHS-like_NAD/FAD-binding_dom"/>
</dbReference>
<evidence type="ECO:0000256" key="1">
    <source>
        <dbReference type="ARBA" id="ARBA00007812"/>
    </source>
</evidence>
<keyword evidence="2 3" id="KW-0786">Thiamine pyrophosphate</keyword>
<dbReference type="InterPro" id="IPR011766">
    <property type="entry name" value="TPP_enzyme_TPP-bd"/>
</dbReference>
<dbReference type="InterPro" id="IPR012000">
    <property type="entry name" value="Thiamin_PyroP_enz_cen_dom"/>
</dbReference>
<organism evidence="7 8">
    <name type="scientific">Salinicola rhizosphaerae</name>
    <dbReference type="NCBI Taxonomy" id="1443141"/>
    <lineage>
        <taxon>Bacteria</taxon>
        <taxon>Pseudomonadati</taxon>
        <taxon>Pseudomonadota</taxon>
        <taxon>Gammaproteobacteria</taxon>
        <taxon>Oceanospirillales</taxon>
        <taxon>Halomonadaceae</taxon>
        <taxon>Salinicola</taxon>
    </lineage>
</organism>
<reference evidence="8" key="1">
    <citation type="journal article" date="2019" name="Int. J. Syst. Evol. Microbiol.">
        <title>The Global Catalogue of Microorganisms (GCM) 10K type strain sequencing project: providing services to taxonomists for standard genome sequencing and annotation.</title>
        <authorList>
            <consortium name="The Broad Institute Genomics Platform"/>
            <consortium name="The Broad Institute Genome Sequencing Center for Infectious Disease"/>
            <person name="Wu L."/>
            <person name="Ma J."/>
        </authorList>
    </citation>
    <scope>NUCLEOTIDE SEQUENCE [LARGE SCALE GENOMIC DNA]</scope>
    <source>
        <strain evidence="8">KCTC 32998</strain>
    </source>
</reference>
<dbReference type="PANTHER" id="PTHR18968">
    <property type="entry name" value="THIAMINE PYROPHOSPHATE ENZYMES"/>
    <property type="match status" value="1"/>
</dbReference>
<evidence type="ECO:0000259" key="6">
    <source>
        <dbReference type="Pfam" id="PF02776"/>
    </source>
</evidence>
<evidence type="ECO:0000313" key="7">
    <source>
        <dbReference type="EMBL" id="GHB28809.1"/>
    </source>
</evidence>
<dbReference type="InterPro" id="IPR045229">
    <property type="entry name" value="TPP_enz"/>
</dbReference>
<dbReference type="SUPFAM" id="SSF52518">
    <property type="entry name" value="Thiamin diphosphate-binding fold (THDP-binding)"/>
    <property type="match status" value="2"/>
</dbReference>
<evidence type="ECO:0000259" key="5">
    <source>
        <dbReference type="Pfam" id="PF02775"/>
    </source>
</evidence>
<dbReference type="Pfam" id="PF02775">
    <property type="entry name" value="TPP_enzyme_C"/>
    <property type="match status" value="1"/>
</dbReference>
<name>A0ABQ3E946_9GAMM</name>
<evidence type="ECO:0000256" key="3">
    <source>
        <dbReference type="RuleBase" id="RU362132"/>
    </source>
</evidence>
<protein>
    <submittedName>
        <fullName evidence="7">Acetolactate synthase</fullName>
    </submittedName>
</protein>